<feature type="domain" description="Ketoreductase" evidence="4">
    <location>
        <begin position="14"/>
        <end position="197"/>
    </location>
</feature>
<evidence type="ECO:0000313" key="5">
    <source>
        <dbReference type="EMBL" id="SEL67661.1"/>
    </source>
</evidence>
<dbReference type="PRINTS" id="PR00080">
    <property type="entry name" value="SDRFAMILY"/>
</dbReference>
<dbReference type="SUPFAM" id="SSF51735">
    <property type="entry name" value="NAD(P)-binding Rossmann-fold domains"/>
    <property type="match status" value="1"/>
</dbReference>
<evidence type="ECO:0000259" key="4">
    <source>
        <dbReference type="SMART" id="SM00822"/>
    </source>
</evidence>
<dbReference type="PANTHER" id="PTHR43391:SF94">
    <property type="entry name" value="OXIDOREDUCTASE-RELATED"/>
    <property type="match status" value="1"/>
</dbReference>
<evidence type="ECO:0000256" key="1">
    <source>
        <dbReference type="ARBA" id="ARBA00006484"/>
    </source>
</evidence>
<dbReference type="Gene3D" id="3.40.50.720">
    <property type="entry name" value="NAD(P)-binding Rossmann-like Domain"/>
    <property type="match status" value="1"/>
</dbReference>
<sequence length="288" mass="30954">MKQKNKPIYDLDGKVVFITGAAGGIGAAVARALHAAGARLVLTDTNPAQMEQLAAGFDADRTLALTLDVTDAAATRAVVARAVERFGRIDIAFANAGISWSNGPQTLLSCDEPEFERIVEVNLLGVWRTIKAALPEVLRNQGQIVVTSSIYAFMNGMCNAPYATSKAGIEMLARSLRAELGSTGASASVLYPGWVETAIAKMAFGGNKVATKMVRVAYPVSLRQPIPPETVAAAMIDGLRTRRARIIVPGRWTPVSWLRGIVSIVTDRRIETQPKLQALMRDIERAPK</sequence>
<dbReference type="RefSeq" id="WP_090547307.1">
    <property type="nucleotide sequence ID" value="NZ_FNSR01000002.1"/>
</dbReference>
<dbReference type="PANTHER" id="PTHR43391">
    <property type="entry name" value="RETINOL DEHYDROGENASE-RELATED"/>
    <property type="match status" value="1"/>
</dbReference>
<dbReference type="AlphaFoldDB" id="A0A1H7S4S1"/>
<name>A0A1H7S4S1_9BURK</name>
<gene>
    <name evidence="5" type="ORF">SAMN05192542_11190</name>
</gene>
<dbReference type="InterPro" id="IPR020904">
    <property type="entry name" value="Sc_DH/Rdtase_CS"/>
</dbReference>
<protein>
    <submittedName>
        <fullName evidence="5">NADP-dependent 3-hydroxy acid dehydrogenase YdfG</fullName>
    </submittedName>
</protein>
<evidence type="ECO:0000313" key="6">
    <source>
        <dbReference type="Proteomes" id="UP000199120"/>
    </source>
</evidence>
<evidence type="ECO:0000256" key="2">
    <source>
        <dbReference type="ARBA" id="ARBA00023002"/>
    </source>
</evidence>
<accession>A0A1H7S4S1</accession>
<dbReference type="Proteomes" id="UP000199120">
    <property type="component" value="Unassembled WGS sequence"/>
</dbReference>
<dbReference type="SMART" id="SM00822">
    <property type="entry name" value="PKS_KR"/>
    <property type="match status" value="1"/>
</dbReference>
<dbReference type="InterPro" id="IPR002347">
    <property type="entry name" value="SDR_fam"/>
</dbReference>
<dbReference type="GO" id="GO:0016491">
    <property type="term" value="F:oxidoreductase activity"/>
    <property type="evidence" value="ECO:0007669"/>
    <property type="project" value="UniProtKB-KW"/>
</dbReference>
<keyword evidence="2" id="KW-0560">Oxidoreductase</keyword>
<dbReference type="EMBL" id="FOAJ01000011">
    <property type="protein sequence ID" value="SEL67661.1"/>
    <property type="molecule type" value="Genomic_DNA"/>
</dbReference>
<evidence type="ECO:0000256" key="3">
    <source>
        <dbReference type="RuleBase" id="RU000363"/>
    </source>
</evidence>
<dbReference type="PROSITE" id="PS00061">
    <property type="entry name" value="ADH_SHORT"/>
    <property type="match status" value="1"/>
</dbReference>
<dbReference type="InterPro" id="IPR036291">
    <property type="entry name" value="NAD(P)-bd_dom_sf"/>
</dbReference>
<proteinExistence type="inferred from homology"/>
<dbReference type="CDD" id="cd05233">
    <property type="entry name" value="SDR_c"/>
    <property type="match status" value="1"/>
</dbReference>
<dbReference type="PRINTS" id="PR00081">
    <property type="entry name" value="GDHRDH"/>
</dbReference>
<organism evidence="5 6">
    <name type="scientific">Paraburkholderia caballeronis</name>
    <dbReference type="NCBI Taxonomy" id="416943"/>
    <lineage>
        <taxon>Bacteria</taxon>
        <taxon>Pseudomonadati</taxon>
        <taxon>Pseudomonadota</taxon>
        <taxon>Betaproteobacteria</taxon>
        <taxon>Burkholderiales</taxon>
        <taxon>Burkholderiaceae</taxon>
        <taxon>Paraburkholderia</taxon>
    </lineage>
</organism>
<dbReference type="STRING" id="416943.SAMN05445871_3474"/>
<comment type="similarity">
    <text evidence="1 3">Belongs to the short-chain dehydrogenases/reductases (SDR) family.</text>
</comment>
<dbReference type="Pfam" id="PF00106">
    <property type="entry name" value="adh_short"/>
    <property type="match status" value="1"/>
</dbReference>
<keyword evidence="6" id="KW-1185">Reference proteome</keyword>
<dbReference type="OrthoDB" id="9178657at2"/>
<reference evidence="6" key="1">
    <citation type="submission" date="2016-10" db="EMBL/GenBank/DDBJ databases">
        <authorList>
            <person name="Varghese N."/>
            <person name="Submissions S."/>
        </authorList>
    </citation>
    <scope>NUCLEOTIDE SEQUENCE [LARGE SCALE GENOMIC DNA]</scope>
    <source>
        <strain evidence="6">LMG 26416</strain>
    </source>
</reference>
<dbReference type="InterPro" id="IPR057326">
    <property type="entry name" value="KR_dom"/>
</dbReference>